<dbReference type="FunFam" id="4.10.280.10:FF:000089">
    <property type="entry name" value="Transcription factor LAX PANICLE"/>
    <property type="match status" value="1"/>
</dbReference>
<gene>
    <name evidence="8" type="primary">BHLH87_2</name>
    <name evidence="8" type="ORF">Zm00014a_000045</name>
</gene>
<dbReference type="PANTHER" id="PTHR45914:SF40">
    <property type="entry name" value="TRANSCRIPTION FACTOR LATE FLOWERING"/>
    <property type="match status" value="1"/>
</dbReference>
<dbReference type="GO" id="GO:0046983">
    <property type="term" value="F:protein dimerization activity"/>
    <property type="evidence" value="ECO:0007669"/>
    <property type="project" value="InterPro"/>
</dbReference>
<name>A0A3L6E9W0_MAIZE</name>
<dbReference type="SMART" id="SM00353">
    <property type="entry name" value="HLH"/>
    <property type="match status" value="1"/>
</dbReference>
<keyword evidence="4" id="KW-0804">Transcription</keyword>
<keyword evidence="5" id="KW-0539">Nucleus</keyword>
<dbReference type="PANTHER" id="PTHR45914">
    <property type="entry name" value="TRANSCRIPTION FACTOR HEC3-RELATED"/>
    <property type="match status" value="1"/>
</dbReference>
<comment type="similarity">
    <text evidence="2">Belongs to the bHLH protein family.</text>
</comment>
<evidence type="ECO:0000256" key="2">
    <source>
        <dbReference type="ARBA" id="ARBA00005510"/>
    </source>
</evidence>
<feature type="compositionally biased region" description="Low complexity" evidence="6">
    <location>
        <begin position="202"/>
        <end position="213"/>
    </location>
</feature>
<feature type="region of interest" description="Disordered" evidence="6">
    <location>
        <begin position="178"/>
        <end position="238"/>
    </location>
</feature>
<dbReference type="EMBL" id="NCVQ01000007">
    <property type="protein sequence ID" value="PWZ17590.1"/>
    <property type="molecule type" value="Genomic_DNA"/>
</dbReference>
<feature type="compositionally biased region" description="Basic and acidic residues" evidence="6">
    <location>
        <begin position="525"/>
        <end position="541"/>
    </location>
</feature>
<keyword evidence="3" id="KW-0805">Transcription regulation</keyword>
<dbReference type="AlphaFoldDB" id="A0A3L6E9W0"/>
<evidence type="ECO:0000313" key="9">
    <source>
        <dbReference type="Proteomes" id="UP000251960"/>
    </source>
</evidence>
<dbReference type="InterPro" id="IPR011598">
    <property type="entry name" value="bHLH_dom"/>
</dbReference>
<accession>A0A3L6E9W0</accession>
<feature type="region of interest" description="Disordered" evidence="6">
    <location>
        <begin position="265"/>
        <end position="292"/>
    </location>
</feature>
<dbReference type="ExpressionAtlas" id="A0A3L6E9W0">
    <property type="expression patterns" value="baseline and differential"/>
</dbReference>
<evidence type="ECO:0000256" key="6">
    <source>
        <dbReference type="SAM" id="MobiDB-lite"/>
    </source>
</evidence>
<dbReference type="SUPFAM" id="SSF47459">
    <property type="entry name" value="HLH, helix-loop-helix DNA-binding domain"/>
    <property type="match status" value="1"/>
</dbReference>
<dbReference type="InterPro" id="IPR012438">
    <property type="entry name" value="DUF1639"/>
</dbReference>
<sequence>MEDFGGWNMQYAADLCLPNRRDDDDDDGLLGDFLGGGGLDLRSDHGGLNLPSSHPAVQNLVPCHGGASLSVSDAFMGLDTADMLASVTGALDCSLLDTFACGSDAVVVAEEPAAQPTASSNAFSGYSSTTGGNYGNISSGESNTYGGSGGGHDTEVASPTCASKRKLAGKYPAIAAASATATTKTAEGQVAAPRRGTKRDSATSSSSTSATVAGHGGGNHAAGGGGSSSVGDGNGYEPDSEAIAQVKEMIYRAAAMRPVHQLVCGAAGGEPPSSSQNKPRRRNVRISSDPQTVAARLRRERVSERLRVLQRLVPGGSRMDTASMLDEAAGYLKFLKSQVKALERANPSSNGGYNGSSFLPQSYTGCLCVDGGTSVAFGSDGAIGGYVKPEGQQSTICDQSVKVELEFSGRPVLYLDLIARRQMEKEARNHYRTRGSSRGSGGGGTAAERDLLLQWGNRKRLRCVKVQRRDVEAAATAAAEKAAISQRRAAAAAAAAQHHPTGHTHHRVLRKSEEFAIMKLPARQRQNDRIHTVASPDRECPGRGNNNNGVPQTYPDDKKGSSSGSEGSIWPKFEITLSNREKEEDFLVFKGSKLPQRPKKRAKVIQRTVNFVCPGTWLCDLTLERYEVREKKVSKKRPRGLKAMHDMDSDSE</sequence>
<feature type="region of interest" description="Disordered" evidence="6">
    <location>
        <begin position="631"/>
        <end position="652"/>
    </location>
</feature>
<evidence type="ECO:0000259" key="7">
    <source>
        <dbReference type="PROSITE" id="PS50888"/>
    </source>
</evidence>
<dbReference type="GO" id="GO:0003700">
    <property type="term" value="F:DNA-binding transcription factor activity"/>
    <property type="evidence" value="ECO:0007669"/>
    <property type="project" value="InterPro"/>
</dbReference>
<dbReference type="CDD" id="cd11454">
    <property type="entry name" value="bHLH_AtIND_like"/>
    <property type="match status" value="1"/>
</dbReference>
<protein>
    <submittedName>
        <fullName evidence="8">Transcription factor bHLH87</fullName>
    </submittedName>
</protein>
<organism evidence="8 9">
    <name type="scientific">Zea mays</name>
    <name type="common">Maize</name>
    <dbReference type="NCBI Taxonomy" id="4577"/>
    <lineage>
        <taxon>Eukaryota</taxon>
        <taxon>Viridiplantae</taxon>
        <taxon>Streptophyta</taxon>
        <taxon>Embryophyta</taxon>
        <taxon>Tracheophyta</taxon>
        <taxon>Spermatophyta</taxon>
        <taxon>Magnoliopsida</taxon>
        <taxon>Liliopsida</taxon>
        <taxon>Poales</taxon>
        <taxon>Poaceae</taxon>
        <taxon>PACMAD clade</taxon>
        <taxon>Panicoideae</taxon>
        <taxon>Andropogonodae</taxon>
        <taxon>Andropogoneae</taxon>
        <taxon>Tripsacinae</taxon>
        <taxon>Zea</taxon>
    </lineage>
</organism>
<evidence type="ECO:0000256" key="4">
    <source>
        <dbReference type="ARBA" id="ARBA00023163"/>
    </source>
</evidence>
<dbReference type="Proteomes" id="UP000251960">
    <property type="component" value="Chromosome 6"/>
</dbReference>
<comment type="caution">
    <text evidence="8">The sequence shown here is derived from an EMBL/GenBank/DDBJ whole genome shotgun (WGS) entry which is preliminary data.</text>
</comment>
<feature type="region of interest" description="Disordered" evidence="6">
    <location>
        <begin position="524"/>
        <end position="569"/>
    </location>
</feature>
<feature type="compositionally biased region" description="Gly residues" evidence="6">
    <location>
        <begin position="214"/>
        <end position="234"/>
    </location>
</feature>
<dbReference type="Pfam" id="PF07797">
    <property type="entry name" value="DUF1639"/>
    <property type="match status" value="1"/>
</dbReference>
<evidence type="ECO:0000256" key="1">
    <source>
        <dbReference type="ARBA" id="ARBA00004123"/>
    </source>
</evidence>
<feature type="domain" description="BHLH" evidence="7">
    <location>
        <begin position="286"/>
        <end position="335"/>
    </location>
</feature>
<proteinExistence type="inferred from homology"/>
<evidence type="ECO:0000256" key="3">
    <source>
        <dbReference type="ARBA" id="ARBA00023015"/>
    </source>
</evidence>
<evidence type="ECO:0000313" key="8">
    <source>
        <dbReference type="EMBL" id="PWZ17590.1"/>
    </source>
</evidence>
<dbReference type="Gene3D" id="4.10.280.10">
    <property type="entry name" value="Helix-loop-helix DNA-binding domain"/>
    <property type="match status" value="1"/>
</dbReference>
<dbReference type="PROSITE" id="PS50888">
    <property type="entry name" value="BHLH"/>
    <property type="match status" value="1"/>
</dbReference>
<dbReference type="GO" id="GO:0005634">
    <property type="term" value="C:nucleus"/>
    <property type="evidence" value="ECO:0007669"/>
    <property type="project" value="UniProtKB-SubCell"/>
</dbReference>
<feature type="compositionally biased region" description="Basic residues" evidence="6">
    <location>
        <begin position="632"/>
        <end position="642"/>
    </location>
</feature>
<dbReference type="InterPro" id="IPR036638">
    <property type="entry name" value="HLH_DNA-bd_sf"/>
</dbReference>
<evidence type="ECO:0000256" key="5">
    <source>
        <dbReference type="ARBA" id="ARBA00023242"/>
    </source>
</evidence>
<feature type="compositionally biased region" description="Basic and acidic residues" evidence="6">
    <location>
        <begin position="643"/>
        <end position="652"/>
    </location>
</feature>
<reference evidence="8 9" key="1">
    <citation type="journal article" date="2018" name="Nat. Genet.">
        <title>Extensive intraspecific gene order and gene structural variations between Mo17 and other maize genomes.</title>
        <authorList>
            <person name="Sun S."/>
            <person name="Zhou Y."/>
            <person name="Chen J."/>
            <person name="Shi J."/>
            <person name="Zhao H."/>
            <person name="Zhao H."/>
            <person name="Song W."/>
            <person name="Zhang M."/>
            <person name="Cui Y."/>
            <person name="Dong X."/>
            <person name="Liu H."/>
            <person name="Ma X."/>
            <person name="Jiao Y."/>
            <person name="Wang B."/>
            <person name="Wei X."/>
            <person name="Stein J.C."/>
            <person name="Glaubitz J.C."/>
            <person name="Lu F."/>
            <person name="Yu G."/>
            <person name="Liang C."/>
            <person name="Fengler K."/>
            <person name="Li B."/>
            <person name="Rafalski A."/>
            <person name="Schnable P.S."/>
            <person name="Ware D.H."/>
            <person name="Buckler E.S."/>
            <person name="Lai J."/>
        </authorList>
    </citation>
    <scope>NUCLEOTIDE SEQUENCE [LARGE SCALE GENOMIC DNA]</scope>
    <source>
        <strain evidence="9">cv. Missouri 17</strain>
        <tissue evidence="8">Seedling</tissue>
    </source>
</reference>
<dbReference type="InterPro" id="IPR045843">
    <property type="entry name" value="IND-like"/>
</dbReference>
<comment type="subcellular location">
    <subcellularLocation>
        <location evidence="1">Nucleus</location>
    </subcellularLocation>
</comment>